<name>A0A249P9Z8_9HYPH</name>
<dbReference type="KEGG" id="esj:SJ05684_c11490"/>
<feature type="domain" description="Lysozyme inhibitor LprI-like N-terminal" evidence="1">
    <location>
        <begin position="220"/>
        <end position="304"/>
    </location>
</feature>
<sequence>MKYLDPQQIIEWKERHGKPRRASDLVSQIAELAKTWEARPLGETFIGDHVVVRLATILEVFVRSMVGQMVDSSEEVFAERARLLVKDFKLDFIFADSVEKQKFSPGDIVAHAISLSSVDAIMKVLMTLLPDAKEELRTSHRRWTEDQDGFPLEPIIKDVDTTMRLLSGIFTSRHILVHELSGQRPYKDEDVAGFCGAAAEFIEACDWITVKHIEGTLPFTQMQMTIDAVQNLQAAEEEVAHLVATIREIPGINLRLLEESQAAWEEFSKRDALFFASFAEGGTLHPMLMAEWRQALAEERAESLQEFIESREGH</sequence>
<proteinExistence type="predicted"/>
<gene>
    <name evidence="2" type="ORF">SJ05684_c11490</name>
</gene>
<dbReference type="RefSeq" id="WP_034858834.1">
    <property type="nucleotide sequence ID" value="NZ_AJQT01000110.1"/>
</dbReference>
<dbReference type="OrthoDB" id="7582381at2"/>
<dbReference type="eggNOG" id="COG3755">
    <property type="taxonomic scope" value="Bacteria"/>
</dbReference>
<dbReference type="Gene3D" id="1.20.1270.180">
    <property type="match status" value="1"/>
</dbReference>
<evidence type="ECO:0000259" key="1">
    <source>
        <dbReference type="Pfam" id="PF07007"/>
    </source>
</evidence>
<organism evidence="2 3">
    <name type="scientific">Sinorhizobium sojae CCBAU 05684</name>
    <dbReference type="NCBI Taxonomy" id="716928"/>
    <lineage>
        <taxon>Bacteria</taxon>
        <taxon>Pseudomonadati</taxon>
        <taxon>Pseudomonadota</taxon>
        <taxon>Alphaproteobacteria</taxon>
        <taxon>Hyphomicrobiales</taxon>
        <taxon>Rhizobiaceae</taxon>
        <taxon>Sinorhizobium/Ensifer group</taxon>
        <taxon>Sinorhizobium</taxon>
    </lineage>
</organism>
<dbReference type="AlphaFoldDB" id="A0A249P9Z8"/>
<dbReference type="EMBL" id="CP023067">
    <property type="protein sequence ID" value="ASY62605.1"/>
    <property type="molecule type" value="Genomic_DNA"/>
</dbReference>
<evidence type="ECO:0000313" key="3">
    <source>
        <dbReference type="Proteomes" id="UP000217211"/>
    </source>
</evidence>
<dbReference type="Proteomes" id="UP000217211">
    <property type="component" value="Chromosome"/>
</dbReference>
<reference evidence="2 3" key="1">
    <citation type="submission" date="2017-08" db="EMBL/GenBank/DDBJ databases">
        <title>Multipartite genome sequences of Sinorhizobium species nodulating soybeans.</title>
        <authorList>
            <person name="Tian C.F."/>
        </authorList>
    </citation>
    <scope>NUCLEOTIDE SEQUENCE [LARGE SCALE GENOMIC DNA]</scope>
    <source>
        <strain evidence="2 3">CCBAU 05684</strain>
    </source>
</reference>
<evidence type="ECO:0000313" key="2">
    <source>
        <dbReference type="EMBL" id="ASY62605.1"/>
    </source>
</evidence>
<dbReference type="Pfam" id="PF07007">
    <property type="entry name" value="LprI"/>
    <property type="match status" value="1"/>
</dbReference>
<keyword evidence="3" id="KW-1185">Reference proteome</keyword>
<protein>
    <recommendedName>
        <fullName evidence="1">Lysozyme inhibitor LprI-like N-terminal domain-containing protein</fullName>
    </recommendedName>
</protein>
<dbReference type="InterPro" id="IPR009739">
    <property type="entry name" value="LprI-like_N"/>
</dbReference>
<accession>A0A249P9Z8</accession>